<gene>
    <name evidence="1" type="ordered locus">BN140_0334</name>
</gene>
<evidence type="ECO:0000313" key="1">
    <source>
        <dbReference type="EMBL" id="CCJ35257.1"/>
    </source>
</evidence>
<dbReference type="HOGENOM" id="CLU_2985661_0_0_2"/>
<accession>I7LIS4</accession>
<dbReference type="Proteomes" id="UP000009007">
    <property type="component" value="Chromosome I"/>
</dbReference>
<reference evidence="2" key="1">
    <citation type="journal article" date="2012" name="J. Bacteriol.">
        <title>Complete genome sequence of the hydrogenotrophic, methanogenic archaeon Methanoculleus bourgensis strain MS2T, isolated from a sewage sludge digester.</title>
        <authorList>
            <person name="Maus I."/>
            <person name="Wibberg D."/>
            <person name="Stantscheff R."/>
            <person name="Eikmeyer F.G."/>
            <person name="Seffner A."/>
            <person name="Boelter J."/>
            <person name="Szczepanowski R."/>
            <person name="Blom J."/>
            <person name="Jaenicke S."/>
            <person name="Konig H."/>
            <person name="Puhler A."/>
            <person name="Schluter A."/>
        </authorList>
    </citation>
    <scope>NUCLEOTIDE SEQUENCE [LARGE SCALE GENOMIC DNA]</scope>
    <source>
        <strain evidence="2">ATCC 43281 / DSM 3045 / OCM 15 / MS2</strain>
    </source>
</reference>
<dbReference type="GeneID" id="42854524"/>
<sequence>MVQYYRPPHRHSIPSVVVQDPHRLNCPAAYPNPTATIGMLSSEGRSRGSEQVMAYNE</sequence>
<dbReference type="EMBL" id="HE964772">
    <property type="protein sequence ID" value="CCJ35257.1"/>
    <property type="molecule type" value="Genomic_DNA"/>
</dbReference>
<dbReference type="RefSeq" id="WP_014866234.1">
    <property type="nucleotide sequence ID" value="NC_018227.2"/>
</dbReference>
<organism evidence="1 2">
    <name type="scientific">Methanoculleus bourgensis (strain ATCC 43281 / DSM 3045 / OCM 15 / MS2)</name>
    <name type="common">Methanogenium bourgense</name>
    <dbReference type="NCBI Taxonomy" id="1201294"/>
    <lineage>
        <taxon>Archaea</taxon>
        <taxon>Methanobacteriati</taxon>
        <taxon>Methanobacteriota</taxon>
        <taxon>Stenosarchaea group</taxon>
        <taxon>Methanomicrobia</taxon>
        <taxon>Methanomicrobiales</taxon>
        <taxon>Methanomicrobiaceae</taxon>
        <taxon>Methanoculleus</taxon>
    </lineage>
</organism>
<dbReference type="STRING" id="1201294.BN140_0334"/>
<dbReference type="AlphaFoldDB" id="I7LIS4"/>
<protein>
    <submittedName>
        <fullName evidence="1">Uncharacterized protein</fullName>
    </submittedName>
</protein>
<evidence type="ECO:0000313" key="2">
    <source>
        <dbReference type="Proteomes" id="UP000009007"/>
    </source>
</evidence>
<keyword evidence="2" id="KW-1185">Reference proteome</keyword>
<dbReference type="PATRIC" id="fig|1201294.9.peg.361"/>
<name>I7LIS4_METBM</name>
<proteinExistence type="predicted"/>
<dbReference type="KEGG" id="mbg:BN140_0334"/>